<reference evidence="2" key="1">
    <citation type="submission" date="2018-04" db="EMBL/GenBank/DDBJ databases">
        <authorList>
            <person name="Lucker S."/>
            <person name="Sakoula D."/>
        </authorList>
    </citation>
    <scope>NUCLEOTIDE SEQUENCE [LARGE SCALE GENOMIC DNA]</scope>
</reference>
<proteinExistence type="predicted"/>
<dbReference type="Proteomes" id="UP000248168">
    <property type="component" value="Unassembled WGS sequence"/>
</dbReference>
<sequence length="67" mass="7259">MTERPLIPAYPFTVFIYADPTKPSTDGCSLVQQIVSPLQRGQHKIHLSQPSMQTGPPDGGPVCILTP</sequence>
<keyword evidence="2" id="KW-1185">Reference proteome</keyword>
<evidence type="ECO:0000313" key="1">
    <source>
        <dbReference type="EMBL" id="SPP63736.1"/>
    </source>
</evidence>
<gene>
    <name evidence="1" type="ORF">NITLEN_10822</name>
</gene>
<dbReference type="AlphaFoldDB" id="A0A330L9W7"/>
<accession>A0A330L9W7</accession>
<name>A0A330L9W7_9BACT</name>
<organism evidence="1 2">
    <name type="scientific">Nitrospira lenta</name>
    <dbReference type="NCBI Taxonomy" id="1436998"/>
    <lineage>
        <taxon>Bacteria</taxon>
        <taxon>Pseudomonadati</taxon>
        <taxon>Nitrospirota</taxon>
        <taxon>Nitrospiria</taxon>
        <taxon>Nitrospirales</taxon>
        <taxon>Nitrospiraceae</taxon>
        <taxon>Nitrospira</taxon>
    </lineage>
</organism>
<protein>
    <submittedName>
        <fullName evidence="1">Uncharacterized protein</fullName>
    </submittedName>
</protein>
<evidence type="ECO:0000313" key="2">
    <source>
        <dbReference type="Proteomes" id="UP000248168"/>
    </source>
</evidence>
<dbReference type="InParanoid" id="A0A330L9W7"/>
<dbReference type="EMBL" id="OUNR01000001">
    <property type="protein sequence ID" value="SPP63736.1"/>
    <property type="molecule type" value="Genomic_DNA"/>
</dbReference>